<gene>
    <name evidence="1" type="ORF">LCGC14_2268630</name>
</gene>
<dbReference type="EMBL" id="LAZR01031315">
    <property type="protein sequence ID" value="KKL54115.1"/>
    <property type="molecule type" value="Genomic_DNA"/>
</dbReference>
<comment type="caution">
    <text evidence="1">The sequence shown here is derived from an EMBL/GenBank/DDBJ whole genome shotgun (WGS) entry which is preliminary data.</text>
</comment>
<accession>A0A0F9F9Y0</accession>
<name>A0A0F9F9Y0_9ZZZZ</name>
<organism evidence="1">
    <name type="scientific">marine sediment metagenome</name>
    <dbReference type="NCBI Taxonomy" id="412755"/>
    <lineage>
        <taxon>unclassified sequences</taxon>
        <taxon>metagenomes</taxon>
        <taxon>ecological metagenomes</taxon>
    </lineage>
</organism>
<evidence type="ECO:0000313" key="1">
    <source>
        <dbReference type="EMBL" id="KKL54115.1"/>
    </source>
</evidence>
<dbReference type="AlphaFoldDB" id="A0A0F9F9Y0"/>
<proteinExistence type="predicted"/>
<reference evidence="1" key="1">
    <citation type="journal article" date="2015" name="Nature">
        <title>Complex archaea that bridge the gap between prokaryotes and eukaryotes.</title>
        <authorList>
            <person name="Spang A."/>
            <person name="Saw J.H."/>
            <person name="Jorgensen S.L."/>
            <person name="Zaremba-Niedzwiedzka K."/>
            <person name="Martijn J."/>
            <person name="Lind A.E."/>
            <person name="van Eijk R."/>
            <person name="Schleper C."/>
            <person name="Guy L."/>
            <person name="Ettema T.J."/>
        </authorList>
    </citation>
    <scope>NUCLEOTIDE SEQUENCE</scope>
</reference>
<protein>
    <submittedName>
        <fullName evidence="1">Uncharacterized protein</fullName>
    </submittedName>
</protein>
<sequence length="181" mass="19162">MGVVDEYEKPTRTVRIAKPAAAEKIADVETRLAIARIGDAGLDDPTPQLVLDLAAAKAEADETAMVFKFRALTGRELEGLKLAHPSKDPMLGFDTITFPPALLAVSCIQAGDADKLTSAEAKELWDTFSAGDCEALYAAAWGVSNTAHLRPFSVTDIDSPAQTSDLNSTTALLEVLDIASS</sequence>